<dbReference type="Gene3D" id="2.60.40.3110">
    <property type="match status" value="1"/>
</dbReference>
<evidence type="ECO:0000313" key="1">
    <source>
        <dbReference type="EMBL" id="RZG47482.1"/>
    </source>
</evidence>
<dbReference type="PANTHER" id="PTHR30451">
    <property type="entry name" value="OUTER MEMBRANE USHER PROTEIN"/>
    <property type="match status" value="1"/>
</dbReference>
<gene>
    <name evidence="1" type="ORF">EXU28_06020</name>
</gene>
<dbReference type="EMBL" id="SGSQ01000007">
    <property type="protein sequence ID" value="RZG47482.1"/>
    <property type="molecule type" value="Genomic_DNA"/>
</dbReference>
<accession>A0A4Q7AHM2</accession>
<dbReference type="GO" id="GO:0009279">
    <property type="term" value="C:cell outer membrane"/>
    <property type="evidence" value="ECO:0007669"/>
    <property type="project" value="TreeGrafter"/>
</dbReference>
<dbReference type="GO" id="GO:0009297">
    <property type="term" value="P:pilus assembly"/>
    <property type="evidence" value="ECO:0007669"/>
    <property type="project" value="InterPro"/>
</dbReference>
<dbReference type="GO" id="GO:0015473">
    <property type="term" value="F:fimbrial usher porin activity"/>
    <property type="evidence" value="ECO:0007669"/>
    <property type="project" value="InterPro"/>
</dbReference>
<dbReference type="Proteomes" id="UP000293863">
    <property type="component" value="Unassembled WGS sequence"/>
</dbReference>
<dbReference type="PANTHER" id="PTHR30451:SF5">
    <property type="entry name" value="SLR0019 PROTEIN"/>
    <property type="match status" value="1"/>
</dbReference>
<organism evidence="1 2">
    <name type="scientific">Acinetobacter wuhouensis</name>
    <dbReference type="NCBI Taxonomy" id="1879050"/>
    <lineage>
        <taxon>Bacteria</taxon>
        <taxon>Pseudomonadati</taxon>
        <taxon>Pseudomonadota</taxon>
        <taxon>Gammaproteobacteria</taxon>
        <taxon>Moraxellales</taxon>
        <taxon>Moraxellaceae</taxon>
        <taxon>Acinetobacter</taxon>
    </lineage>
</organism>
<keyword evidence="2" id="KW-1185">Reference proteome</keyword>
<name>A0A4Q7AHM2_9GAMM</name>
<dbReference type="InterPro" id="IPR000015">
    <property type="entry name" value="Fimb_usher"/>
</dbReference>
<dbReference type="AlphaFoldDB" id="A0A4Q7AHM2"/>
<dbReference type="Gene3D" id="2.60.40.2610">
    <property type="entry name" value="Outer membrane usher protein FimD, plug domain"/>
    <property type="match status" value="1"/>
</dbReference>
<proteinExistence type="predicted"/>
<sequence>MKKTSAVYNSLFKSLGYCLAISYCPVVFANSEILQTAINTADFEQELYLDTILNQSPKTILGHFTQRNNELLISKATLKDLALNVDLPDQHNESDFIALTQIKGLSYQYDAASQSIHLTATAQLLTKSAQVTRLQSVEPAIVNKQQIRPGILMNYDVHSQHNQDQLTQSLWNELRFFGGESGGVFSISANHVYTDHEHAGSAFNSRILDTYWQKDFQNKAISLIIGDSQSKALNWSRSTRISGLKIAKNYSLQPYQSTSPLESFKGSVLLPSSVDLLINGIQQSTTQVLPGNFDIQTIPTISGAGTAQLVITDLNGLQRVVNFSLFGTSNLLQKGFSDWEINLGMSKLDYAVKSWSYDDQPLFNGSYRYGLTQDTTLESHAEFSQDLQLTGIGFVHRLPQTWGLLNGAYSYSHLNQENGYLYSLGYQWSNNLFNISLDHQQISENYNDIASTLGYNHTRESNRAFLGLNTEYGQFGASYAQQDYNQFENKFLMLNWSYIFPSKKYLSMSMTRDLNNKNNTFYLSLNIPFDRQTQATVNAQNNENGQQYSASARRTASQNQADWGWQAYTNIKDSNDYTVQGTVQRNNRFGEWEFGLQHDQMNQQNYTSSMLSGRGSLLFMENNLFAKRQSFGSFAIVSTQGVPNIPVQLENRQMGKTNKKGVLLINDLNAYQHNNLSIDTLALPIDYKIETTRIDTVPYSQSGVFVEFPVYKMQSIQFNAVDQEQKVLSLGSRVWNQDRLPTDDDIETTIVARDGMVYLENPKSATLYIEHQQKICQVRLPALTQTSGFIDLGSLKCL</sequence>
<reference evidence="1 2" key="1">
    <citation type="submission" date="2019-02" db="EMBL/GenBank/DDBJ databases">
        <title>The Batch Genome Submission of Acinetobacter spp. strains.</title>
        <authorList>
            <person name="Qin J."/>
            <person name="Hu Y."/>
            <person name="Ye H."/>
            <person name="Wei L."/>
            <person name="Feng Y."/>
            <person name="Zong Z."/>
        </authorList>
    </citation>
    <scope>NUCLEOTIDE SEQUENCE [LARGE SCALE GENOMIC DNA]</scope>
    <source>
        <strain evidence="1 2">WCHAW060049</strain>
    </source>
</reference>
<protein>
    <submittedName>
        <fullName evidence="1">Fimbrial biogenesis outer membrane usher protein</fullName>
    </submittedName>
</protein>
<dbReference type="Pfam" id="PF00577">
    <property type="entry name" value="Usher"/>
    <property type="match status" value="1"/>
</dbReference>
<dbReference type="InterPro" id="IPR042186">
    <property type="entry name" value="FimD_plug_dom"/>
</dbReference>
<comment type="caution">
    <text evidence="1">The sequence shown here is derived from an EMBL/GenBank/DDBJ whole genome shotgun (WGS) entry which is preliminary data.</text>
</comment>
<dbReference type="RefSeq" id="WP_130168254.1">
    <property type="nucleotide sequence ID" value="NZ_SGSQ01000007.1"/>
</dbReference>
<evidence type="ECO:0000313" key="2">
    <source>
        <dbReference type="Proteomes" id="UP000293863"/>
    </source>
</evidence>